<comment type="caution">
    <text evidence="2">The sequence shown here is derived from an EMBL/GenBank/DDBJ whole genome shotgun (WGS) entry which is preliminary data.</text>
</comment>
<organism evidence="2">
    <name type="scientific">bioreactor metagenome</name>
    <dbReference type="NCBI Taxonomy" id="1076179"/>
    <lineage>
        <taxon>unclassified sequences</taxon>
        <taxon>metagenomes</taxon>
        <taxon>ecological metagenomes</taxon>
    </lineage>
</organism>
<dbReference type="EMBL" id="VSSQ01000354">
    <property type="protein sequence ID" value="MPL92307.1"/>
    <property type="molecule type" value="Genomic_DNA"/>
</dbReference>
<evidence type="ECO:0000313" key="2">
    <source>
        <dbReference type="EMBL" id="MPL92307.1"/>
    </source>
</evidence>
<reference evidence="2" key="1">
    <citation type="submission" date="2019-08" db="EMBL/GenBank/DDBJ databases">
        <authorList>
            <person name="Kucharzyk K."/>
            <person name="Murdoch R.W."/>
            <person name="Higgins S."/>
            <person name="Loffler F."/>
        </authorList>
    </citation>
    <scope>NUCLEOTIDE SEQUENCE</scope>
</reference>
<protein>
    <submittedName>
        <fullName evidence="2">Uncharacterized protein</fullName>
    </submittedName>
</protein>
<name>A0A644VM32_9ZZZZ</name>
<proteinExistence type="predicted"/>
<sequence>MLTARISGHPGRSNRPKAPRRPLSCMKFLPQGLDPALATRDATLVGEPAAGIWRTASALEQTHGAGCRDEVSMASYVANGTGAGASAPAAAARGAMT</sequence>
<accession>A0A644VM32</accession>
<feature type="region of interest" description="Disordered" evidence="1">
    <location>
        <begin position="1"/>
        <end position="22"/>
    </location>
</feature>
<evidence type="ECO:0000256" key="1">
    <source>
        <dbReference type="SAM" id="MobiDB-lite"/>
    </source>
</evidence>
<dbReference type="AlphaFoldDB" id="A0A644VM32"/>
<gene>
    <name evidence="2" type="ORF">SDC9_38405</name>
</gene>